<dbReference type="EMBL" id="UFSP01000001">
    <property type="protein sequence ID" value="SSY94854.1"/>
    <property type="molecule type" value="Genomic_DNA"/>
</dbReference>
<evidence type="ECO:0000313" key="2">
    <source>
        <dbReference type="Proteomes" id="UP000253728"/>
    </source>
</evidence>
<dbReference type="Proteomes" id="UP000253728">
    <property type="component" value="Unassembled WGS sequence"/>
</dbReference>
<dbReference type="STRING" id="732.ADJ80_01930"/>
<proteinExistence type="predicted"/>
<protein>
    <submittedName>
        <fullName evidence="1">Uncharacterized protein</fullName>
    </submittedName>
</protein>
<organism evidence="1 2">
    <name type="scientific">Aggregatibacter aphrophilus</name>
    <name type="common">Haemophilus aphrophilus</name>
    <dbReference type="NCBI Taxonomy" id="732"/>
    <lineage>
        <taxon>Bacteria</taxon>
        <taxon>Pseudomonadati</taxon>
        <taxon>Pseudomonadota</taxon>
        <taxon>Gammaproteobacteria</taxon>
        <taxon>Pasteurellales</taxon>
        <taxon>Pasteurellaceae</taxon>
        <taxon>Aggregatibacter</taxon>
    </lineage>
</organism>
<sequence>MTLQDELSFLVNNPSDKMVIGENNLKLEDFSLHTKTLQNTEKLLTLNQTELDPLLALKDSDITEDILNLGSSYMIDSDYKFLTPI</sequence>
<accession>A0A336N5V2</accession>
<reference evidence="1 2" key="1">
    <citation type="submission" date="2018-06" db="EMBL/GenBank/DDBJ databases">
        <authorList>
            <consortium name="Pathogen Informatics"/>
            <person name="Doyle S."/>
        </authorList>
    </citation>
    <scope>NUCLEOTIDE SEQUENCE [LARGE SCALE GENOMIC DNA]</scope>
    <source>
        <strain evidence="1 2">NCTC5908</strain>
    </source>
</reference>
<gene>
    <name evidence="1" type="ORF">NCTC5908_01054</name>
</gene>
<evidence type="ECO:0000313" key="1">
    <source>
        <dbReference type="EMBL" id="SSY94854.1"/>
    </source>
</evidence>
<dbReference type="AlphaFoldDB" id="A0A336N5V2"/>
<name>A0A336N5V2_AGGAP</name>